<dbReference type="AlphaFoldDB" id="A0A8D8Y8G7"/>
<feature type="compositionally biased region" description="Basic residues" evidence="1">
    <location>
        <begin position="13"/>
        <end position="29"/>
    </location>
</feature>
<proteinExistence type="predicted"/>
<organism evidence="2">
    <name type="scientific">Cacopsylla melanoneura</name>
    <dbReference type="NCBI Taxonomy" id="428564"/>
    <lineage>
        <taxon>Eukaryota</taxon>
        <taxon>Metazoa</taxon>
        <taxon>Ecdysozoa</taxon>
        <taxon>Arthropoda</taxon>
        <taxon>Hexapoda</taxon>
        <taxon>Insecta</taxon>
        <taxon>Pterygota</taxon>
        <taxon>Neoptera</taxon>
        <taxon>Paraneoptera</taxon>
        <taxon>Hemiptera</taxon>
        <taxon>Sternorrhyncha</taxon>
        <taxon>Psylloidea</taxon>
        <taxon>Psyllidae</taxon>
        <taxon>Psyllinae</taxon>
        <taxon>Cacopsylla</taxon>
    </lineage>
</organism>
<accession>A0A8D8Y8G7</accession>
<protein>
    <submittedName>
        <fullName evidence="2">Uncharacterized protein</fullName>
    </submittedName>
</protein>
<dbReference type="EMBL" id="HBUF01363595">
    <property type="protein sequence ID" value="CAG6722314.1"/>
    <property type="molecule type" value="Transcribed_RNA"/>
</dbReference>
<sequence length="111" mass="13222">MLRKILSNTQTNKNKKFRKKIPRFPHRREKNPTPVAPISPECFSAFLQGVHFVQFLFRKMRPKRKINLFTNMRRRGGDADVAMFQLSLQWFHAKYCKKVISQPISLETFLI</sequence>
<evidence type="ECO:0000256" key="1">
    <source>
        <dbReference type="SAM" id="MobiDB-lite"/>
    </source>
</evidence>
<feature type="region of interest" description="Disordered" evidence="1">
    <location>
        <begin position="1"/>
        <end position="35"/>
    </location>
</feature>
<name>A0A8D8Y8G7_9HEMI</name>
<evidence type="ECO:0000313" key="2">
    <source>
        <dbReference type="EMBL" id="CAG6722314.1"/>
    </source>
</evidence>
<feature type="compositionally biased region" description="Polar residues" evidence="1">
    <location>
        <begin position="1"/>
        <end position="12"/>
    </location>
</feature>
<reference evidence="2" key="1">
    <citation type="submission" date="2021-05" db="EMBL/GenBank/DDBJ databases">
        <authorList>
            <person name="Alioto T."/>
            <person name="Alioto T."/>
            <person name="Gomez Garrido J."/>
        </authorList>
    </citation>
    <scope>NUCLEOTIDE SEQUENCE</scope>
</reference>